<dbReference type="AlphaFoldDB" id="A0A5J4TUG9"/>
<protein>
    <submittedName>
        <fullName evidence="1">Uncharacterized protein</fullName>
    </submittedName>
</protein>
<organism evidence="1 2">
    <name type="scientific">Streblomastix strix</name>
    <dbReference type="NCBI Taxonomy" id="222440"/>
    <lineage>
        <taxon>Eukaryota</taxon>
        <taxon>Metamonada</taxon>
        <taxon>Preaxostyla</taxon>
        <taxon>Oxymonadida</taxon>
        <taxon>Streblomastigidae</taxon>
        <taxon>Streblomastix</taxon>
    </lineage>
</organism>
<reference evidence="1 2" key="1">
    <citation type="submission" date="2019-03" db="EMBL/GenBank/DDBJ databases">
        <title>Single cell metagenomics reveals metabolic interactions within the superorganism composed of flagellate Streblomastix strix and complex community of Bacteroidetes bacteria on its surface.</title>
        <authorList>
            <person name="Treitli S.C."/>
            <person name="Kolisko M."/>
            <person name="Husnik F."/>
            <person name="Keeling P."/>
            <person name="Hampl V."/>
        </authorList>
    </citation>
    <scope>NUCLEOTIDE SEQUENCE [LARGE SCALE GENOMIC DNA]</scope>
    <source>
        <strain evidence="1">ST1C</strain>
    </source>
</reference>
<sequence length="66" mass="7432">MGTRSNPMSWQVDQTPCFISCVMRSLESFKHNLDLSCDNRSPLSQLNLATTSLFNVYSLYGANFPP</sequence>
<proteinExistence type="predicted"/>
<evidence type="ECO:0000313" key="2">
    <source>
        <dbReference type="Proteomes" id="UP000324800"/>
    </source>
</evidence>
<name>A0A5J4TUG9_9EUKA</name>
<dbReference type="Proteomes" id="UP000324800">
    <property type="component" value="Unassembled WGS sequence"/>
</dbReference>
<accession>A0A5J4TUG9</accession>
<evidence type="ECO:0000313" key="1">
    <source>
        <dbReference type="EMBL" id="KAA6361592.1"/>
    </source>
</evidence>
<gene>
    <name evidence="1" type="ORF">EZS28_042881</name>
</gene>
<comment type="caution">
    <text evidence="1">The sequence shown here is derived from an EMBL/GenBank/DDBJ whole genome shotgun (WGS) entry which is preliminary data.</text>
</comment>
<dbReference type="EMBL" id="SNRW01025330">
    <property type="protein sequence ID" value="KAA6361592.1"/>
    <property type="molecule type" value="Genomic_DNA"/>
</dbReference>